<proteinExistence type="predicted"/>
<dbReference type="PANTHER" id="PTHR11937">
    <property type="entry name" value="ACTIN"/>
    <property type="match status" value="1"/>
</dbReference>
<evidence type="ECO:0000313" key="3">
    <source>
        <dbReference type="Proteomes" id="UP000316759"/>
    </source>
</evidence>
<comment type="function">
    <text evidence="1">Actins are highly conserved proteins that are involved in various types of cell motility and are ubiquitously expressed in all eukaryotic cells.</text>
</comment>
<dbReference type="Pfam" id="PF00022">
    <property type="entry name" value="Actin"/>
    <property type="match status" value="1"/>
</dbReference>
<protein>
    <submittedName>
        <fullName evidence="2">Actin protein 10</fullName>
    </submittedName>
</protein>
<evidence type="ECO:0000256" key="1">
    <source>
        <dbReference type="ARBA" id="ARBA00003520"/>
    </source>
</evidence>
<dbReference type="AlphaFoldDB" id="A0A504YS57"/>
<dbReference type="Gene3D" id="3.90.640.10">
    <property type="entry name" value="Actin, Chain A, domain 4"/>
    <property type="match status" value="1"/>
</dbReference>
<dbReference type="InterPro" id="IPR004000">
    <property type="entry name" value="Actin"/>
</dbReference>
<dbReference type="SUPFAM" id="SSF53067">
    <property type="entry name" value="Actin-like ATPase domain"/>
    <property type="match status" value="1"/>
</dbReference>
<dbReference type="Proteomes" id="UP000316759">
    <property type="component" value="Unassembled WGS sequence"/>
</dbReference>
<comment type="caution">
    <text evidence="2">The sequence shown here is derived from an EMBL/GenBank/DDBJ whole genome shotgun (WGS) entry which is preliminary data.</text>
</comment>
<dbReference type="Gene3D" id="3.30.420.40">
    <property type="match status" value="2"/>
</dbReference>
<accession>A0A504YS57</accession>
<dbReference type="EMBL" id="SUNJ01003788">
    <property type="protein sequence ID" value="TPP64992.1"/>
    <property type="molecule type" value="Genomic_DNA"/>
</dbReference>
<reference evidence="2 3" key="1">
    <citation type="submission" date="2019-04" db="EMBL/GenBank/DDBJ databases">
        <title>Annotation for the trematode Fasciola gigantica.</title>
        <authorList>
            <person name="Choi Y.-J."/>
        </authorList>
    </citation>
    <scope>NUCLEOTIDE SEQUENCE [LARGE SCALE GENOMIC DNA]</scope>
    <source>
        <strain evidence="2">Uganda_cow_1</strain>
    </source>
</reference>
<name>A0A504YS57_FASGI</name>
<gene>
    <name evidence="2" type="ORF">FGIG_03859</name>
</gene>
<organism evidence="2 3">
    <name type="scientific">Fasciola gigantica</name>
    <name type="common">Giant liver fluke</name>
    <dbReference type="NCBI Taxonomy" id="46835"/>
    <lineage>
        <taxon>Eukaryota</taxon>
        <taxon>Metazoa</taxon>
        <taxon>Spiralia</taxon>
        <taxon>Lophotrochozoa</taxon>
        <taxon>Platyhelminthes</taxon>
        <taxon>Trematoda</taxon>
        <taxon>Digenea</taxon>
        <taxon>Plagiorchiida</taxon>
        <taxon>Echinostomata</taxon>
        <taxon>Echinostomatoidea</taxon>
        <taxon>Fasciolidae</taxon>
        <taxon>Fasciola</taxon>
    </lineage>
</organism>
<evidence type="ECO:0000313" key="2">
    <source>
        <dbReference type="EMBL" id="TPP64992.1"/>
    </source>
</evidence>
<keyword evidence="3" id="KW-1185">Reference proteome</keyword>
<dbReference type="OrthoDB" id="337660at2759"/>
<sequence length="273" mass="29938">MTIPVYEGYTLLNAWQAGQLGSHAIYKNLEQLLRENATVVNENGDALPLSSCTSGDCLLSTEVLEDIIARTAFISPASRAADWRNWLDAQSDPETANKVESPKVAEDAFYYPLNNLKGSKRLLIPSRIRELSVECLFTGDSDKITLATLLLQSILLSPIDIRRTLAQNIVVIGGTVNIPGFTCRLVEELNACLDWPEFASLSALKGEFRVHQPPGEPNYIAWLGGAIFGALESLPGRSLERNAYLEKGELPDWTSAIDAPPQISTGRTEATRH</sequence>
<dbReference type="InterPro" id="IPR043129">
    <property type="entry name" value="ATPase_NBD"/>
</dbReference>
<dbReference type="STRING" id="46835.A0A504YS57"/>